<reference evidence="1" key="2">
    <citation type="journal article" date="2015" name="Fish Shellfish Immunol.">
        <title>Early steps in the European eel (Anguilla anguilla)-Vibrio vulnificus interaction in the gills: Role of the RtxA13 toxin.</title>
        <authorList>
            <person name="Callol A."/>
            <person name="Pajuelo D."/>
            <person name="Ebbesson L."/>
            <person name="Teles M."/>
            <person name="MacKenzie S."/>
            <person name="Amaro C."/>
        </authorList>
    </citation>
    <scope>NUCLEOTIDE SEQUENCE</scope>
</reference>
<sequence>MISGKYPSCPQWWFYSFCILGK</sequence>
<accession>A0A0E9TD95</accession>
<proteinExistence type="predicted"/>
<reference evidence="1" key="1">
    <citation type="submission" date="2014-11" db="EMBL/GenBank/DDBJ databases">
        <authorList>
            <person name="Amaro Gonzalez C."/>
        </authorList>
    </citation>
    <scope>NUCLEOTIDE SEQUENCE</scope>
</reference>
<evidence type="ECO:0000313" key="1">
    <source>
        <dbReference type="EMBL" id="JAH50703.1"/>
    </source>
</evidence>
<dbReference type="EMBL" id="GBXM01057874">
    <property type="protein sequence ID" value="JAH50703.1"/>
    <property type="molecule type" value="Transcribed_RNA"/>
</dbReference>
<dbReference type="AlphaFoldDB" id="A0A0E9TD95"/>
<name>A0A0E9TD95_ANGAN</name>
<protein>
    <submittedName>
        <fullName evidence="1">Uncharacterized protein</fullName>
    </submittedName>
</protein>
<organism evidence="1">
    <name type="scientific">Anguilla anguilla</name>
    <name type="common">European freshwater eel</name>
    <name type="synonym">Muraena anguilla</name>
    <dbReference type="NCBI Taxonomy" id="7936"/>
    <lineage>
        <taxon>Eukaryota</taxon>
        <taxon>Metazoa</taxon>
        <taxon>Chordata</taxon>
        <taxon>Craniata</taxon>
        <taxon>Vertebrata</taxon>
        <taxon>Euteleostomi</taxon>
        <taxon>Actinopterygii</taxon>
        <taxon>Neopterygii</taxon>
        <taxon>Teleostei</taxon>
        <taxon>Anguilliformes</taxon>
        <taxon>Anguillidae</taxon>
        <taxon>Anguilla</taxon>
    </lineage>
</organism>